<keyword evidence="8" id="KW-1185">Reference proteome</keyword>
<proteinExistence type="predicted"/>
<evidence type="ECO:0000313" key="7">
    <source>
        <dbReference type="EMBL" id="MEQ2637657.1"/>
    </source>
</evidence>
<keyword evidence="3" id="KW-0028">Amino-acid biosynthesis</keyword>
<dbReference type="EC" id="3.2.2.9" evidence="2"/>
<dbReference type="PANTHER" id="PTHR46832:SF1">
    <property type="entry name" value="5'-METHYLTHIOADENOSINE_S-ADENOSYLHOMOCYSTEINE NUCLEOSIDASE"/>
    <property type="match status" value="1"/>
</dbReference>
<evidence type="ECO:0000256" key="2">
    <source>
        <dbReference type="ARBA" id="ARBA00011974"/>
    </source>
</evidence>
<accession>A0ABV1IFJ8</accession>
<dbReference type="InterPro" id="IPR000845">
    <property type="entry name" value="Nucleoside_phosphorylase_d"/>
</dbReference>
<dbReference type="NCBIfam" id="NF004079">
    <property type="entry name" value="PRK05584.1"/>
    <property type="match status" value="1"/>
</dbReference>
<dbReference type="PANTHER" id="PTHR46832">
    <property type="entry name" value="5'-METHYLTHIOADENOSINE/S-ADENOSYLHOMOCYSTEINE NUCLEOSIDASE"/>
    <property type="match status" value="1"/>
</dbReference>
<dbReference type="CDD" id="cd09008">
    <property type="entry name" value="MTAN"/>
    <property type="match status" value="1"/>
</dbReference>
<feature type="domain" description="Nucleoside phosphorylase" evidence="6">
    <location>
        <begin position="2"/>
        <end position="229"/>
    </location>
</feature>
<evidence type="ECO:0000256" key="1">
    <source>
        <dbReference type="ARBA" id="ARBA00004945"/>
    </source>
</evidence>
<evidence type="ECO:0000256" key="3">
    <source>
        <dbReference type="ARBA" id="ARBA00022605"/>
    </source>
</evidence>
<evidence type="ECO:0000259" key="6">
    <source>
        <dbReference type="Pfam" id="PF01048"/>
    </source>
</evidence>
<dbReference type="NCBIfam" id="TIGR01704">
    <property type="entry name" value="MTA_SAH-Nsdase"/>
    <property type="match status" value="1"/>
</dbReference>
<evidence type="ECO:0000256" key="4">
    <source>
        <dbReference type="ARBA" id="ARBA00022801"/>
    </source>
</evidence>
<dbReference type="Proteomes" id="UP001478817">
    <property type="component" value="Unassembled WGS sequence"/>
</dbReference>
<keyword evidence="5" id="KW-0486">Methionine biosynthesis</keyword>
<name>A0ABV1IFJ8_9ACTN</name>
<keyword evidence="4 7" id="KW-0378">Hydrolase</keyword>
<dbReference type="RefSeq" id="WP_349182224.1">
    <property type="nucleotide sequence ID" value="NZ_JBBNGS010000007.1"/>
</dbReference>
<comment type="caution">
    <text evidence="7">The sequence shown here is derived from an EMBL/GenBank/DDBJ whole genome shotgun (WGS) entry which is preliminary data.</text>
</comment>
<protein>
    <recommendedName>
        <fullName evidence="2">adenosylhomocysteine nucleosidase</fullName>
        <ecNumber evidence="2">3.2.2.9</ecNumber>
    </recommendedName>
</protein>
<dbReference type="SUPFAM" id="SSF53167">
    <property type="entry name" value="Purine and uridine phosphorylases"/>
    <property type="match status" value="1"/>
</dbReference>
<gene>
    <name evidence="7" type="ORF">AAAT05_04785</name>
</gene>
<comment type="pathway">
    <text evidence="1">Amino-acid biosynthesis; L-methionine biosynthesis via salvage pathway; S-methyl-5-thio-alpha-D-ribose 1-phosphate from S-methyl-5'-thioadenosine (hydrolase route): step 1/2.</text>
</comment>
<dbReference type="GO" id="GO:0008782">
    <property type="term" value="F:adenosylhomocysteine nucleosidase activity"/>
    <property type="evidence" value="ECO:0007669"/>
    <property type="project" value="UniProtKB-EC"/>
</dbReference>
<dbReference type="InterPro" id="IPR035994">
    <property type="entry name" value="Nucleoside_phosphorylase_sf"/>
</dbReference>
<evidence type="ECO:0000313" key="8">
    <source>
        <dbReference type="Proteomes" id="UP001478817"/>
    </source>
</evidence>
<dbReference type="Gene3D" id="3.40.50.1580">
    <property type="entry name" value="Nucleoside phosphorylase domain"/>
    <property type="match status" value="1"/>
</dbReference>
<evidence type="ECO:0000256" key="5">
    <source>
        <dbReference type="ARBA" id="ARBA00023167"/>
    </source>
</evidence>
<dbReference type="InterPro" id="IPR010049">
    <property type="entry name" value="MTA_SAH_Nsdase"/>
</dbReference>
<organism evidence="7 8">
    <name type="scientific">Paratractidigestivibacter faecalis</name>
    <dbReference type="NCBI Taxonomy" id="2292441"/>
    <lineage>
        <taxon>Bacteria</taxon>
        <taxon>Bacillati</taxon>
        <taxon>Actinomycetota</taxon>
        <taxon>Coriobacteriia</taxon>
        <taxon>Coriobacteriales</taxon>
        <taxon>Atopobiaceae</taxon>
        <taxon>Paratractidigestivibacter</taxon>
    </lineage>
</organism>
<dbReference type="Pfam" id="PF01048">
    <property type="entry name" value="PNP_UDP_1"/>
    <property type="match status" value="1"/>
</dbReference>
<sequence>MKVGIIGAMASEVALLKEQLTEAQVTRVTGMEFCEGALGGTPVVVVQCGIGKVNAGICVQVLVDRFGVSHVINTGVAGSLDDRLDVGDLVVSTDCVWHDFDVTPLGYRPGEIPGVGTINFPADEGLREATLAAAAQVAPDIHAYAGRVVSGDQFITSAEQKNRITEGFGGMCCEMEGTAIAQAAWLNEVPFVVVRAISDKPGAADQVVDYNTFEEKAARDCAAIVAHMVANPLRA</sequence>
<dbReference type="EMBL" id="JBBNGS010000007">
    <property type="protein sequence ID" value="MEQ2637657.1"/>
    <property type="molecule type" value="Genomic_DNA"/>
</dbReference>
<keyword evidence="7" id="KW-0326">Glycosidase</keyword>
<reference evidence="7 8" key="1">
    <citation type="submission" date="2024-04" db="EMBL/GenBank/DDBJ databases">
        <title>Human intestinal bacterial collection.</title>
        <authorList>
            <person name="Pauvert C."/>
            <person name="Hitch T.C.A."/>
            <person name="Clavel T."/>
        </authorList>
    </citation>
    <scope>NUCLEOTIDE SEQUENCE [LARGE SCALE GENOMIC DNA]</scope>
    <source>
        <strain evidence="7 8">CLA-AA-H197</strain>
    </source>
</reference>